<dbReference type="EMBL" id="OUUZ01000013">
    <property type="protein sequence ID" value="SPQ24270.1"/>
    <property type="molecule type" value="Genomic_DNA"/>
</dbReference>
<dbReference type="AlphaFoldDB" id="A0A446BPA1"/>
<reference evidence="2 3" key="1">
    <citation type="submission" date="2018-04" db="EMBL/GenBank/DDBJ databases">
        <authorList>
            <person name="Huttner S."/>
            <person name="Dainat J."/>
        </authorList>
    </citation>
    <scope>NUCLEOTIDE SEQUENCE [LARGE SCALE GENOMIC DNA]</scope>
</reference>
<sequence length="87" mass="9432">MRTTQLVTVVSLLATGVTAAWTFNCQNDTWGACCQAYDPLEQVCIHGKFATNTTKAGAATATYECDGSNYIFGECCKYPQKPQIPRG</sequence>
<name>A0A446BPA1_9PEZI</name>
<organism evidence="2 3">
    <name type="scientific">Thermothielavioides terrestris</name>
    <dbReference type="NCBI Taxonomy" id="2587410"/>
    <lineage>
        <taxon>Eukaryota</taxon>
        <taxon>Fungi</taxon>
        <taxon>Dikarya</taxon>
        <taxon>Ascomycota</taxon>
        <taxon>Pezizomycotina</taxon>
        <taxon>Sordariomycetes</taxon>
        <taxon>Sordariomycetidae</taxon>
        <taxon>Sordariales</taxon>
        <taxon>Chaetomiaceae</taxon>
        <taxon>Thermothielavioides</taxon>
    </lineage>
</organism>
<feature type="signal peptide" evidence="1">
    <location>
        <begin position="1"/>
        <end position="19"/>
    </location>
</feature>
<evidence type="ECO:0000256" key="1">
    <source>
        <dbReference type="SAM" id="SignalP"/>
    </source>
</evidence>
<evidence type="ECO:0000313" key="3">
    <source>
        <dbReference type="Proteomes" id="UP000289323"/>
    </source>
</evidence>
<gene>
    <name evidence="2" type="ORF">TT172_LOCUS6689</name>
</gene>
<protein>
    <submittedName>
        <fullName evidence="2">123d7658-45d7-40e1-a742-98d2f110cb53</fullName>
    </submittedName>
</protein>
<proteinExistence type="predicted"/>
<feature type="chain" id="PRO_5019226223" evidence="1">
    <location>
        <begin position="20"/>
        <end position="87"/>
    </location>
</feature>
<evidence type="ECO:0000313" key="2">
    <source>
        <dbReference type="EMBL" id="SPQ24270.1"/>
    </source>
</evidence>
<dbReference type="Proteomes" id="UP000289323">
    <property type="component" value="Unassembled WGS sequence"/>
</dbReference>
<accession>A0A446BPA1</accession>
<keyword evidence="1" id="KW-0732">Signal</keyword>